<dbReference type="Proteomes" id="UP000061432">
    <property type="component" value="Chromosome"/>
</dbReference>
<proteinExistence type="predicted"/>
<feature type="compositionally biased region" description="Basic and acidic residues" evidence="1">
    <location>
        <begin position="39"/>
        <end position="71"/>
    </location>
</feature>
<dbReference type="PATRIC" id="fig|270351.10.peg.868"/>
<evidence type="ECO:0000256" key="1">
    <source>
        <dbReference type="SAM" id="MobiDB-lite"/>
    </source>
</evidence>
<reference evidence="2 3" key="1">
    <citation type="journal article" date="2015" name="Genome Announc.">
        <title>Complete Genome Sequence of Methylobacterium aquaticum Strain 22A, Isolated from Racomitrium japonicum Moss.</title>
        <authorList>
            <person name="Tani A."/>
            <person name="Ogura Y."/>
            <person name="Hayashi T."/>
            <person name="Kimbara K."/>
        </authorList>
    </citation>
    <scope>NUCLEOTIDE SEQUENCE [LARGE SCALE GENOMIC DNA]</scope>
    <source>
        <strain evidence="2 3">MA-22A</strain>
    </source>
</reference>
<organism evidence="2 3">
    <name type="scientific">Methylobacterium aquaticum</name>
    <dbReference type="NCBI Taxonomy" id="270351"/>
    <lineage>
        <taxon>Bacteria</taxon>
        <taxon>Pseudomonadati</taxon>
        <taxon>Pseudomonadota</taxon>
        <taxon>Alphaproteobacteria</taxon>
        <taxon>Hyphomicrobiales</taxon>
        <taxon>Methylobacteriaceae</taxon>
        <taxon>Methylobacterium</taxon>
    </lineage>
</organism>
<protein>
    <submittedName>
        <fullName evidence="2">Uncharacterized protein</fullName>
    </submittedName>
</protein>
<dbReference type="OrthoDB" id="8281596at2"/>
<accession>A0A0C6EWC9</accession>
<sequence length="105" mass="11265">MAKADRHNMGPGAQGKGSGTGAMTELPEGILEENMVLSNRDKSQHGAERGLDGKHVQTEQYHDHAANRRNFDQTMPTRGEDNTSGGEAPMTSTSGADSALDRQRT</sequence>
<evidence type="ECO:0000313" key="3">
    <source>
        <dbReference type="Proteomes" id="UP000061432"/>
    </source>
</evidence>
<feature type="compositionally biased region" description="Polar residues" evidence="1">
    <location>
        <begin position="72"/>
        <end position="96"/>
    </location>
</feature>
<dbReference type="RefSeq" id="WP_060845844.1">
    <property type="nucleotide sequence ID" value="NZ_AP014704.1"/>
</dbReference>
<dbReference type="AlphaFoldDB" id="A0A0C6EWC9"/>
<dbReference type="KEGG" id="maqu:Maq22A_c04460"/>
<gene>
    <name evidence="2" type="ORF">Maq22A_c04460</name>
</gene>
<dbReference type="EMBL" id="AP014704">
    <property type="protein sequence ID" value="BAQ44311.1"/>
    <property type="molecule type" value="Genomic_DNA"/>
</dbReference>
<feature type="region of interest" description="Disordered" evidence="1">
    <location>
        <begin position="1"/>
        <end position="105"/>
    </location>
</feature>
<name>A0A0C6EWC9_9HYPH</name>
<reference evidence="3" key="2">
    <citation type="submission" date="2015-01" db="EMBL/GenBank/DDBJ databases">
        <title>Complete genome sequence of Methylobacterium aquaticum strain 22A.</title>
        <authorList>
            <person name="Tani A."/>
            <person name="Ogura Y."/>
            <person name="Hayashi T."/>
        </authorList>
    </citation>
    <scope>NUCLEOTIDE SEQUENCE [LARGE SCALE GENOMIC DNA]</scope>
    <source>
        <strain evidence="3">MA-22A</strain>
    </source>
</reference>
<evidence type="ECO:0000313" key="2">
    <source>
        <dbReference type="EMBL" id="BAQ44311.1"/>
    </source>
</evidence>